<feature type="domain" description="N-acetyltransferase" evidence="1">
    <location>
        <begin position="92"/>
        <end position="186"/>
    </location>
</feature>
<keyword evidence="3" id="KW-1185">Reference proteome</keyword>
<evidence type="ECO:0000313" key="3">
    <source>
        <dbReference type="Proteomes" id="UP000295455"/>
    </source>
</evidence>
<dbReference type="Proteomes" id="UP000295455">
    <property type="component" value="Unassembled WGS sequence"/>
</dbReference>
<proteinExistence type="predicted"/>
<dbReference type="RefSeq" id="WP_132218672.1">
    <property type="nucleotide sequence ID" value="NZ_OX156936.1"/>
</dbReference>
<reference evidence="2 3" key="1">
    <citation type="submission" date="2019-03" db="EMBL/GenBank/DDBJ databases">
        <title>Genomic Encyclopedia of Type Strains, Phase IV (KMG-IV): sequencing the most valuable type-strain genomes for metagenomic binning, comparative biology and taxonomic classification.</title>
        <authorList>
            <person name="Goeker M."/>
        </authorList>
    </citation>
    <scope>NUCLEOTIDE SEQUENCE [LARGE SCALE GENOMIC DNA]</scope>
    <source>
        <strain evidence="2 3">DSM 18792</strain>
    </source>
</reference>
<dbReference type="InterPro" id="IPR000182">
    <property type="entry name" value="GNAT_dom"/>
</dbReference>
<comment type="caution">
    <text evidence="2">The sequence shown here is derived from an EMBL/GenBank/DDBJ whole genome shotgun (WGS) entry which is preliminary data.</text>
</comment>
<gene>
    <name evidence="2" type="ORF">EV196_10825</name>
</gene>
<dbReference type="EMBL" id="SLUP01000008">
    <property type="protein sequence ID" value="TCL63831.1"/>
    <property type="molecule type" value="Genomic_DNA"/>
</dbReference>
<evidence type="ECO:0000313" key="2">
    <source>
        <dbReference type="EMBL" id="TCL63831.1"/>
    </source>
</evidence>
<dbReference type="AlphaFoldDB" id="A0A4R1RD88"/>
<dbReference type="SUPFAM" id="SSF55729">
    <property type="entry name" value="Acyl-CoA N-acyltransferases (Nat)"/>
    <property type="match status" value="1"/>
</dbReference>
<sequence length="214" mass="25777">MEIKKSKNISIFKRFWIIINNGLLLFGIRNRLAKMGIDIDPYYWVQEDVEECQEPKIKGDSTEYLLRYLDIEKLKSITSYLPVSEQEKLIQGLNNGQLCIGLEHNNEIAAYMFIELNDFTINNKTFKLKDNEAYLLNMWTFHSYRNKNIAPYLRYQSYQLLKKQGRDIKYSVTQYFNKSSIKFKKKLNSKHLKLYLSINLFKKYYWNLLLRDYK</sequence>
<evidence type="ECO:0000259" key="1">
    <source>
        <dbReference type="Pfam" id="PF00583"/>
    </source>
</evidence>
<dbReference type="InterPro" id="IPR016181">
    <property type="entry name" value="Acyl_CoA_acyltransferase"/>
</dbReference>
<protein>
    <recommendedName>
        <fullName evidence="1">N-acetyltransferase domain-containing protein</fullName>
    </recommendedName>
</protein>
<organism evidence="2 3">
    <name type="scientific">Mariniflexile fucanivorans</name>
    <dbReference type="NCBI Taxonomy" id="264023"/>
    <lineage>
        <taxon>Bacteria</taxon>
        <taxon>Pseudomonadati</taxon>
        <taxon>Bacteroidota</taxon>
        <taxon>Flavobacteriia</taxon>
        <taxon>Flavobacteriales</taxon>
        <taxon>Flavobacteriaceae</taxon>
        <taxon>Mariniflexile</taxon>
    </lineage>
</organism>
<name>A0A4R1RD88_9FLAO</name>
<accession>A0A4R1RD88</accession>
<dbReference type="Pfam" id="PF00583">
    <property type="entry name" value="Acetyltransf_1"/>
    <property type="match status" value="1"/>
</dbReference>
<dbReference type="Gene3D" id="3.40.630.30">
    <property type="match status" value="1"/>
</dbReference>
<dbReference type="GO" id="GO:0016747">
    <property type="term" value="F:acyltransferase activity, transferring groups other than amino-acyl groups"/>
    <property type="evidence" value="ECO:0007669"/>
    <property type="project" value="InterPro"/>
</dbReference>
<dbReference type="OrthoDB" id="1419559at2"/>